<dbReference type="KEGG" id="mgz:GCW_03205"/>
<keyword evidence="2" id="KW-0812">Transmembrane</keyword>
<feature type="transmembrane region" description="Helical" evidence="2">
    <location>
        <begin position="216"/>
        <end position="242"/>
    </location>
</feature>
<dbReference type="Proteomes" id="UP000018735">
    <property type="component" value="Chromosome"/>
</dbReference>
<protein>
    <submittedName>
        <fullName evidence="3">Uncharacterized protein</fullName>
    </submittedName>
</protein>
<feature type="transmembrane region" description="Helical" evidence="2">
    <location>
        <begin position="331"/>
        <end position="352"/>
    </location>
</feature>
<feature type="transmembrane region" description="Helical" evidence="2">
    <location>
        <begin position="388"/>
        <end position="410"/>
    </location>
</feature>
<organism evidence="3 4">
    <name type="scientific">Mycoplasmoides gallisepticum S6</name>
    <dbReference type="NCBI Taxonomy" id="1006581"/>
    <lineage>
        <taxon>Bacteria</taxon>
        <taxon>Bacillati</taxon>
        <taxon>Mycoplasmatota</taxon>
        <taxon>Mycoplasmoidales</taxon>
        <taxon>Mycoplasmoidaceae</taxon>
        <taxon>Mycoplasmoides</taxon>
    </lineage>
</organism>
<dbReference type="AlphaFoldDB" id="A0A0F6CL52"/>
<proteinExistence type="predicted"/>
<feature type="transmembrane region" description="Helical" evidence="2">
    <location>
        <begin position="262"/>
        <end position="286"/>
    </location>
</feature>
<feature type="compositionally biased region" description="Basic and acidic residues" evidence="1">
    <location>
        <begin position="121"/>
        <end position="134"/>
    </location>
</feature>
<dbReference type="eggNOG" id="ENOG5030N3A">
    <property type="taxonomic scope" value="Bacteria"/>
</dbReference>
<sequence>MLINMSIDLNTTLDNIKYKLNTIFNSEKFAHELKNKAFRDVLFKQIAAYKYLATKAENSSQNLEYVDVALERLNHHSSDKRTADELATYTEIDDAMDDIRYLDIFILNTFNLSFDEIVKDDKTPDKNTDSKSSVENKVQAATPTVSDIEEDEIKPNRSIPFNGGINSPINLKDNLEKIFTTIGQPDYRQFASIVVKSELDIGKIFLYKEKLKLMPLLNYFAFVISLLFALLGASLMIWYFVLFQRQAIPTFVSQFDKNSYPIFATPNFISAAVLIAVSVVTSISYINSATGKTPPKRAQNAVALISTYMNKEVKVPQINDNLKYSFKIRPLVLFILFLLVYSFSPFLTPFAGGSLLQGIISLYSVPARIDFVTNATITPEIVSKITEVIWISLMTLPLAILFLIVVSFFFKPKIDNERLEETINKYAEEIKKATGEITSLFDRASTTDTSKSGVF</sequence>
<dbReference type="EMBL" id="CP006916">
    <property type="protein sequence ID" value="AHB99824.1"/>
    <property type="molecule type" value="Genomic_DNA"/>
</dbReference>
<evidence type="ECO:0000313" key="4">
    <source>
        <dbReference type="Proteomes" id="UP000018735"/>
    </source>
</evidence>
<keyword evidence="2" id="KW-0472">Membrane</keyword>
<reference evidence="3 4" key="1">
    <citation type="journal article" date="2011" name="PLoS ONE">
        <title>Core proteome of the minimal cell: comparative proteomics of three mollicute species.</title>
        <authorList>
            <person name="Fisunov G.Y."/>
            <person name="Alexeev D.G."/>
            <person name="Bazaleev N.A."/>
            <person name="Ladygina V.G."/>
            <person name="Galyamina M.A."/>
            <person name="Kondratov I.G."/>
            <person name="Zhukova N.A."/>
            <person name="Serebryakova M.V."/>
            <person name="Demina I.A."/>
            <person name="Govorun V.M."/>
        </authorList>
    </citation>
    <scope>NUCLEOTIDE SEQUENCE [LARGE SCALE GENOMIC DNA]</scope>
    <source>
        <strain evidence="3 4">S6</strain>
    </source>
</reference>
<keyword evidence="2" id="KW-1133">Transmembrane helix</keyword>
<evidence type="ECO:0000256" key="2">
    <source>
        <dbReference type="SAM" id="Phobius"/>
    </source>
</evidence>
<name>A0A0F6CL52_MYCGL</name>
<feature type="region of interest" description="Disordered" evidence="1">
    <location>
        <begin position="121"/>
        <end position="141"/>
    </location>
</feature>
<dbReference type="HOGENOM" id="CLU_601063_0_0_14"/>
<evidence type="ECO:0000313" key="3">
    <source>
        <dbReference type="EMBL" id="AHB99824.1"/>
    </source>
</evidence>
<evidence type="ECO:0000256" key="1">
    <source>
        <dbReference type="SAM" id="MobiDB-lite"/>
    </source>
</evidence>
<accession>A0A0F6CL52</accession>
<gene>
    <name evidence="3" type="ORF">GCW_03205</name>
</gene>